<feature type="domain" description="Multidrug resistance protein MdtA-like barrel-sandwich hybrid" evidence="6">
    <location>
        <begin position="67"/>
        <end position="208"/>
    </location>
</feature>
<keyword evidence="10" id="KW-1185">Reference proteome</keyword>
<comment type="similarity">
    <text evidence="2">Belongs to the membrane fusion protein (MFP) (TC 8.A.1) family.</text>
</comment>
<feature type="domain" description="Multidrug resistance protein MdtA-like alpha-helical hairpin" evidence="5">
    <location>
        <begin position="108"/>
        <end position="177"/>
    </location>
</feature>
<gene>
    <name evidence="9" type="ORF">GCM10009425_26170</name>
</gene>
<evidence type="ECO:0000259" key="5">
    <source>
        <dbReference type="Pfam" id="PF25876"/>
    </source>
</evidence>
<sequence>MYGPGERMKDVVKGALLALAVLLQGCEPTGKTAETQTPAVPKVDIATVTPSTEPLTTRLTGRMEAYRTAEVRARVEGIVEARTYREGQEVKAGTLLFRIDPAPLKAELAAAEAELAQARAAADAAEDIAKRSKQLMADESISAQQYRKDFFTEKQARATEKAAEAKVQSARLKLAYANVTSPIAGRARRAEVTEGALVGQDEGTKLTTVEQIDPIYVNFAQPMADSLALRQSLQNGKNDSKLILRLRLSNGSTYPLNGTLLFSDWAVDEKTDTVAMRAIFDNPDHLLLPGMYVQVELQQPSEKQAVLIPQQALTRTREGAYAMVVDETNHVHSRPISADTLEGNQWRVTDGLNAGERVILSGSALKDGQAVEPKQATLTTQPVASKE</sequence>
<organism evidence="9 10">
    <name type="scientific">Pseudomonas asuensis</name>
    <dbReference type="NCBI Taxonomy" id="1825787"/>
    <lineage>
        <taxon>Bacteria</taxon>
        <taxon>Pseudomonadati</taxon>
        <taxon>Pseudomonadota</taxon>
        <taxon>Gammaproteobacteria</taxon>
        <taxon>Pseudomonadales</taxon>
        <taxon>Pseudomonadaceae</taxon>
        <taxon>Pseudomonas</taxon>
    </lineage>
</organism>
<dbReference type="InterPro" id="IPR058625">
    <property type="entry name" value="MdtA-like_BSH"/>
</dbReference>
<feature type="domain" description="Multidrug resistance protein MdtA-like C-terminal permuted SH3" evidence="8">
    <location>
        <begin position="304"/>
        <end position="362"/>
    </location>
</feature>
<dbReference type="Pfam" id="PF25917">
    <property type="entry name" value="BSH_RND"/>
    <property type="match status" value="1"/>
</dbReference>
<dbReference type="Proteomes" id="UP000616499">
    <property type="component" value="Unassembled WGS sequence"/>
</dbReference>
<comment type="caution">
    <text evidence="9">The sequence shown here is derived from an EMBL/GenBank/DDBJ whole genome shotgun (WGS) entry which is preliminary data.</text>
</comment>
<dbReference type="Pfam" id="PF25944">
    <property type="entry name" value="Beta-barrel_RND"/>
    <property type="match status" value="1"/>
</dbReference>
<comment type="subcellular location">
    <subcellularLocation>
        <location evidence="1">Cell inner membrane</location>
        <topology evidence="1">Lipid-anchor</topology>
    </subcellularLocation>
</comment>
<evidence type="ECO:0000256" key="2">
    <source>
        <dbReference type="ARBA" id="ARBA00009477"/>
    </source>
</evidence>
<evidence type="ECO:0000313" key="10">
    <source>
        <dbReference type="Proteomes" id="UP000616499"/>
    </source>
</evidence>
<proteinExistence type="inferred from homology"/>
<reference evidence="10" key="1">
    <citation type="journal article" date="2019" name="Int. J. Syst. Evol. Microbiol.">
        <title>The Global Catalogue of Microorganisms (GCM) 10K type strain sequencing project: providing services to taxonomists for standard genome sequencing and annotation.</title>
        <authorList>
            <consortium name="The Broad Institute Genomics Platform"/>
            <consortium name="The Broad Institute Genome Sequencing Center for Infectious Disease"/>
            <person name="Wu L."/>
            <person name="Ma J."/>
        </authorList>
    </citation>
    <scope>NUCLEOTIDE SEQUENCE [LARGE SCALE GENOMIC DNA]</scope>
    <source>
        <strain evidence="10">JCM 13501</strain>
    </source>
</reference>
<accession>A0ABQ2GW73</accession>
<dbReference type="PANTHER" id="PTHR30158">
    <property type="entry name" value="ACRA/E-RELATED COMPONENT OF DRUG EFFLUX TRANSPORTER"/>
    <property type="match status" value="1"/>
</dbReference>
<dbReference type="Pfam" id="PF25876">
    <property type="entry name" value="HH_MFP_RND"/>
    <property type="match status" value="1"/>
</dbReference>
<evidence type="ECO:0000256" key="3">
    <source>
        <dbReference type="ARBA" id="ARBA00023054"/>
    </source>
</evidence>
<dbReference type="NCBIfam" id="TIGR01730">
    <property type="entry name" value="RND_mfp"/>
    <property type="match status" value="1"/>
</dbReference>
<evidence type="ECO:0000259" key="7">
    <source>
        <dbReference type="Pfam" id="PF25944"/>
    </source>
</evidence>
<dbReference type="InterPro" id="IPR006143">
    <property type="entry name" value="RND_pump_MFP"/>
</dbReference>
<dbReference type="InterPro" id="IPR058626">
    <property type="entry name" value="MdtA-like_b-barrel"/>
</dbReference>
<dbReference type="Gene3D" id="2.40.420.20">
    <property type="match status" value="1"/>
</dbReference>
<dbReference type="Pfam" id="PF25967">
    <property type="entry name" value="RND-MFP_C"/>
    <property type="match status" value="1"/>
</dbReference>
<evidence type="ECO:0000259" key="6">
    <source>
        <dbReference type="Pfam" id="PF25917"/>
    </source>
</evidence>
<keyword evidence="3 4" id="KW-0175">Coiled coil</keyword>
<evidence type="ECO:0000313" key="9">
    <source>
        <dbReference type="EMBL" id="GGM13900.1"/>
    </source>
</evidence>
<name>A0ABQ2GW73_9PSED</name>
<feature type="coiled-coil region" evidence="4">
    <location>
        <begin position="108"/>
        <end position="135"/>
    </location>
</feature>
<dbReference type="InterPro" id="IPR058624">
    <property type="entry name" value="MdtA-like_HH"/>
</dbReference>
<dbReference type="EMBL" id="BMNW01000005">
    <property type="protein sequence ID" value="GGM13900.1"/>
    <property type="molecule type" value="Genomic_DNA"/>
</dbReference>
<dbReference type="SUPFAM" id="SSF111369">
    <property type="entry name" value="HlyD-like secretion proteins"/>
    <property type="match status" value="1"/>
</dbReference>
<dbReference type="PANTHER" id="PTHR30158:SF24">
    <property type="entry name" value="HLYD FAMILY SECRETION PROTEIN"/>
    <property type="match status" value="1"/>
</dbReference>
<dbReference type="InterPro" id="IPR058627">
    <property type="entry name" value="MdtA-like_C"/>
</dbReference>
<evidence type="ECO:0000259" key="8">
    <source>
        <dbReference type="Pfam" id="PF25967"/>
    </source>
</evidence>
<evidence type="ECO:0000256" key="4">
    <source>
        <dbReference type="SAM" id="Coils"/>
    </source>
</evidence>
<feature type="domain" description="Multidrug resistance protein MdtA-like beta-barrel" evidence="7">
    <location>
        <begin position="214"/>
        <end position="298"/>
    </location>
</feature>
<dbReference type="Gene3D" id="2.40.50.100">
    <property type="match status" value="1"/>
</dbReference>
<protein>
    <submittedName>
        <fullName evidence="9">MexX/AmrA family multidrug efflux RND transporter periplasmic adaptor subunit</fullName>
    </submittedName>
</protein>
<dbReference type="Gene3D" id="2.40.30.170">
    <property type="match status" value="1"/>
</dbReference>
<evidence type="ECO:0000256" key="1">
    <source>
        <dbReference type="ARBA" id="ARBA00004519"/>
    </source>
</evidence>
<dbReference type="PROSITE" id="PS51257">
    <property type="entry name" value="PROKAR_LIPOPROTEIN"/>
    <property type="match status" value="1"/>
</dbReference>
<dbReference type="Gene3D" id="1.10.287.470">
    <property type="entry name" value="Helix hairpin bin"/>
    <property type="match status" value="1"/>
</dbReference>